<organism evidence="2 3">
    <name type="scientific">Flavobacterium shii</name>
    <dbReference type="NCBI Taxonomy" id="2987687"/>
    <lineage>
        <taxon>Bacteria</taxon>
        <taxon>Pseudomonadati</taxon>
        <taxon>Bacteroidota</taxon>
        <taxon>Flavobacteriia</taxon>
        <taxon>Flavobacteriales</taxon>
        <taxon>Flavobacteriaceae</taxon>
        <taxon>Flavobacterium</taxon>
    </lineage>
</organism>
<accession>A0A9X3BYC7</accession>
<proteinExistence type="predicted"/>
<dbReference type="Proteomes" id="UP001151079">
    <property type="component" value="Unassembled WGS sequence"/>
</dbReference>
<protein>
    <submittedName>
        <fullName evidence="2">Crp/Fnr family transcriptional regulator</fullName>
    </submittedName>
</protein>
<sequence>MMYIDSVDIPLSGGISDESLRLIKSTLTEVKFDKGHLLIDETKLEKNAYILKKGTIRSFIRKAEKEITFWFAQEGDIINSSFGYLYNKKGYENYQLLEDCILYKIDILEMRALYATNLEICNWSRTITELEAMKLEKRYLDYILLTPEERYLDIFENKPDLFQRVALKEIASFMGVSPVSLSRIRARI</sequence>
<reference evidence="2" key="1">
    <citation type="submission" date="2022-10" db="EMBL/GenBank/DDBJ databases">
        <title>Two novel species of Flavobacterium.</title>
        <authorList>
            <person name="Liu Q."/>
            <person name="Xin Y.-H."/>
        </authorList>
    </citation>
    <scope>NUCLEOTIDE SEQUENCE</scope>
    <source>
        <strain evidence="2">LS1R49</strain>
    </source>
</reference>
<name>A0A9X3BYC7_9FLAO</name>
<gene>
    <name evidence="2" type="ORF">OIU83_13405</name>
</gene>
<evidence type="ECO:0000259" key="1">
    <source>
        <dbReference type="PROSITE" id="PS50042"/>
    </source>
</evidence>
<dbReference type="AlphaFoldDB" id="A0A9X3BYC7"/>
<evidence type="ECO:0000313" key="2">
    <source>
        <dbReference type="EMBL" id="MCV9928660.1"/>
    </source>
</evidence>
<dbReference type="InterPro" id="IPR000595">
    <property type="entry name" value="cNMP-bd_dom"/>
</dbReference>
<dbReference type="PROSITE" id="PS50042">
    <property type="entry name" value="CNMP_BINDING_3"/>
    <property type="match status" value="1"/>
</dbReference>
<dbReference type="Gene3D" id="2.60.120.10">
    <property type="entry name" value="Jelly Rolls"/>
    <property type="match status" value="1"/>
</dbReference>
<feature type="domain" description="Cyclic nucleotide-binding" evidence="1">
    <location>
        <begin position="11"/>
        <end position="78"/>
    </location>
</feature>
<keyword evidence="3" id="KW-1185">Reference proteome</keyword>
<dbReference type="EMBL" id="JAOZEW010000013">
    <property type="protein sequence ID" value="MCV9928660.1"/>
    <property type="molecule type" value="Genomic_DNA"/>
</dbReference>
<dbReference type="RefSeq" id="WP_264206772.1">
    <property type="nucleotide sequence ID" value="NZ_JAOZEW010000013.1"/>
</dbReference>
<dbReference type="InterPro" id="IPR018490">
    <property type="entry name" value="cNMP-bd_dom_sf"/>
</dbReference>
<dbReference type="SUPFAM" id="SSF51206">
    <property type="entry name" value="cAMP-binding domain-like"/>
    <property type="match status" value="1"/>
</dbReference>
<dbReference type="InterPro" id="IPR014710">
    <property type="entry name" value="RmlC-like_jellyroll"/>
</dbReference>
<evidence type="ECO:0000313" key="3">
    <source>
        <dbReference type="Proteomes" id="UP001151079"/>
    </source>
</evidence>
<comment type="caution">
    <text evidence="2">The sequence shown here is derived from an EMBL/GenBank/DDBJ whole genome shotgun (WGS) entry which is preliminary data.</text>
</comment>